<organism evidence="1 2">
    <name type="scientific">Araneus ventricosus</name>
    <name type="common">Orbweaver spider</name>
    <name type="synonym">Epeira ventricosa</name>
    <dbReference type="NCBI Taxonomy" id="182803"/>
    <lineage>
        <taxon>Eukaryota</taxon>
        <taxon>Metazoa</taxon>
        <taxon>Ecdysozoa</taxon>
        <taxon>Arthropoda</taxon>
        <taxon>Chelicerata</taxon>
        <taxon>Arachnida</taxon>
        <taxon>Araneae</taxon>
        <taxon>Araneomorphae</taxon>
        <taxon>Entelegynae</taxon>
        <taxon>Araneoidea</taxon>
        <taxon>Araneidae</taxon>
        <taxon>Araneus</taxon>
    </lineage>
</organism>
<dbReference type="AlphaFoldDB" id="A0A4Y2JD93"/>
<sequence>MLQLQERIVLFQMLQHLQFVWVPHVSSQIAHETALTDSHLRRERSGPSCLTPAQSCVDVPSSAAIFSLRDSKYRRARLFPSSKGKIRMLLDAIH</sequence>
<reference evidence="1 2" key="1">
    <citation type="journal article" date="2019" name="Sci. Rep.">
        <title>Orb-weaving spider Araneus ventricosus genome elucidates the spidroin gene catalogue.</title>
        <authorList>
            <person name="Kono N."/>
            <person name="Nakamura H."/>
            <person name="Ohtoshi R."/>
            <person name="Moran D.A.P."/>
            <person name="Shinohara A."/>
            <person name="Yoshida Y."/>
            <person name="Fujiwara M."/>
            <person name="Mori M."/>
            <person name="Tomita M."/>
            <person name="Arakawa K."/>
        </authorList>
    </citation>
    <scope>NUCLEOTIDE SEQUENCE [LARGE SCALE GENOMIC DNA]</scope>
</reference>
<name>A0A4Y2JD93_ARAVE</name>
<dbReference type="Proteomes" id="UP000499080">
    <property type="component" value="Unassembled WGS sequence"/>
</dbReference>
<protein>
    <submittedName>
        <fullName evidence="1">Uncharacterized protein</fullName>
    </submittedName>
</protein>
<evidence type="ECO:0000313" key="1">
    <source>
        <dbReference type="EMBL" id="GBM88271.1"/>
    </source>
</evidence>
<gene>
    <name evidence="1" type="ORF">AVEN_135701_1</name>
</gene>
<proteinExistence type="predicted"/>
<comment type="caution">
    <text evidence="1">The sequence shown here is derived from an EMBL/GenBank/DDBJ whole genome shotgun (WGS) entry which is preliminary data.</text>
</comment>
<accession>A0A4Y2JD93</accession>
<keyword evidence="2" id="KW-1185">Reference proteome</keyword>
<evidence type="ECO:0000313" key="2">
    <source>
        <dbReference type="Proteomes" id="UP000499080"/>
    </source>
</evidence>
<dbReference type="EMBL" id="BGPR01003449">
    <property type="protein sequence ID" value="GBM88271.1"/>
    <property type="molecule type" value="Genomic_DNA"/>
</dbReference>